<dbReference type="Proteomes" id="UP000614350">
    <property type="component" value="Unassembled WGS sequence"/>
</dbReference>
<sequence>MTSIELCSCSQRKQLLIATRREEVVYEEEEKEEEEEEEEEEDEGGEKGGGEETRRSRQGAAERPVRNRLDDSGQETGPGFTLSAQIVSMKIAMASTCALLETQLDFQQQTLFAYFNKGCSK</sequence>
<evidence type="ECO:0000313" key="3">
    <source>
        <dbReference type="Proteomes" id="UP000614350"/>
    </source>
</evidence>
<organism evidence="2 3">
    <name type="scientific">Vespula vulgaris</name>
    <name type="common">Yellow jacket</name>
    <name type="synonym">Wasp</name>
    <dbReference type="NCBI Taxonomy" id="7454"/>
    <lineage>
        <taxon>Eukaryota</taxon>
        <taxon>Metazoa</taxon>
        <taxon>Ecdysozoa</taxon>
        <taxon>Arthropoda</taxon>
        <taxon>Hexapoda</taxon>
        <taxon>Insecta</taxon>
        <taxon>Pterygota</taxon>
        <taxon>Neoptera</taxon>
        <taxon>Endopterygota</taxon>
        <taxon>Hymenoptera</taxon>
        <taxon>Apocrita</taxon>
        <taxon>Aculeata</taxon>
        <taxon>Vespoidea</taxon>
        <taxon>Vespidae</taxon>
        <taxon>Vespinae</taxon>
        <taxon>Vespula</taxon>
    </lineage>
</organism>
<gene>
    <name evidence="2" type="ORF">HZH66_001258</name>
</gene>
<evidence type="ECO:0000256" key="1">
    <source>
        <dbReference type="SAM" id="MobiDB-lite"/>
    </source>
</evidence>
<protein>
    <submittedName>
        <fullName evidence="2">Uncharacterized protein</fullName>
    </submittedName>
</protein>
<dbReference type="AlphaFoldDB" id="A0A834KUQ1"/>
<reference evidence="2" key="1">
    <citation type="journal article" date="2020" name="G3 (Bethesda)">
        <title>High-Quality Assemblies for Three Invasive Social Wasps from the &lt;i&gt;Vespula&lt;/i&gt; Genus.</title>
        <authorList>
            <person name="Harrop T.W.R."/>
            <person name="Guhlin J."/>
            <person name="McLaughlin G.M."/>
            <person name="Permina E."/>
            <person name="Stockwell P."/>
            <person name="Gilligan J."/>
            <person name="Le Lec M.F."/>
            <person name="Gruber M.A.M."/>
            <person name="Quinn O."/>
            <person name="Lovegrove M."/>
            <person name="Duncan E.J."/>
            <person name="Remnant E.J."/>
            <person name="Van Eeckhoven J."/>
            <person name="Graham B."/>
            <person name="Knapp R.A."/>
            <person name="Langford K.W."/>
            <person name="Kronenberg Z."/>
            <person name="Press M.O."/>
            <person name="Eacker S.M."/>
            <person name="Wilson-Rankin E.E."/>
            <person name="Purcell J."/>
            <person name="Lester P.J."/>
            <person name="Dearden P.K."/>
        </authorList>
    </citation>
    <scope>NUCLEOTIDE SEQUENCE</scope>
    <source>
        <strain evidence="2">Marl-1</strain>
    </source>
</reference>
<accession>A0A834KUQ1</accession>
<name>A0A834KUQ1_VESVU</name>
<feature type="compositionally biased region" description="Basic and acidic residues" evidence="1">
    <location>
        <begin position="45"/>
        <end position="55"/>
    </location>
</feature>
<dbReference type="EMBL" id="JACSEA010000001">
    <property type="protein sequence ID" value="KAF7412362.1"/>
    <property type="molecule type" value="Genomic_DNA"/>
</dbReference>
<comment type="caution">
    <text evidence="2">The sequence shown here is derived from an EMBL/GenBank/DDBJ whole genome shotgun (WGS) entry which is preliminary data.</text>
</comment>
<evidence type="ECO:0000313" key="2">
    <source>
        <dbReference type="EMBL" id="KAF7412362.1"/>
    </source>
</evidence>
<feature type="compositionally biased region" description="Acidic residues" evidence="1">
    <location>
        <begin position="25"/>
        <end position="44"/>
    </location>
</feature>
<feature type="region of interest" description="Disordered" evidence="1">
    <location>
        <begin position="21"/>
        <end position="80"/>
    </location>
</feature>
<keyword evidence="3" id="KW-1185">Reference proteome</keyword>
<proteinExistence type="predicted"/>